<evidence type="ECO:0000256" key="5">
    <source>
        <dbReference type="ARBA" id="ARBA00022801"/>
    </source>
</evidence>
<keyword evidence="2" id="KW-1277">Toxin-antitoxin system</keyword>
<name>A0A2I6S2W7_9RHOO</name>
<dbReference type="GO" id="GO:0045892">
    <property type="term" value="P:negative regulation of DNA-templated transcription"/>
    <property type="evidence" value="ECO:0007669"/>
    <property type="project" value="TreeGrafter"/>
</dbReference>
<dbReference type="Gene3D" id="3.30.2310.20">
    <property type="entry name" value="RelE-like"/>
    <property type="match status" value="1"/>
</dbReference>
<evidence type="ECO:0000256" key="2">
    <source>
        <dbReference type="ARBA" id="ARBA00022649"/>
    </source>
</evidence>
<dbReference type="EMBL" id="CP025682">
    <property type="protein sequence ID" value="AUN93611.1"/>
    <property type="molecule type" value="Genomic_DNA"/>
</dbReference>
<dbReference type="PANTHER" id="PTHR38039">
    <property type="entry name" value="TOXIN YOEB"/>
    <property type="match status" value="1"/>
</dbReference>
<dbReference type="GO" id="GO:0016787">
    <property type="term" value="F:hydrolase activity"/>
    <property type="evidence" value="ECO:0007669"/>
    <property type="project" value="UniProtKB-KW"/>
</dbReference>
<dbReference type="SUPFAM" id="SSF143011">
    <property type="entry name" value="RelE-like"/>
    <property type="match status" value="1"/>
</dbReference>
<evidence type="ECO:0000313" key="8">
    <source>
        <dbReference type="Proteomes" id="UP000242205"/>
    </source>
</evidence>
<comment type="similarity">
    <text evidence="1">Belongs to the YoeB family.</text>
</comment>
<dbReference type="Proteomes" id="UP000242205">
    <property type="component" value="Chromosome"/>
</dbReference>
<reference evidence="7 8" key="1">
    <citation type="submission" date="2018-01" db="EMBL/GenBank/DDBJ databases">
        <authorList>
            <person name="Fu G.-Y."/>
        </authorList>
    </citation>
    <scope>NUCLEOTIDE SEQUENCE [LARGE SCALE GENOMIC DNA]</scope>
    <source>
        <strain evidence="7 8">SY39</strain>
    </source>
</reference>
<accession>A0A2I6S2W7</accession>
<evidence type="ECO:0000256" key="3">
    <source>
        <dbReference type="ARBA" id="ARBA00022722"/>
    </source>
</evidence>
<gene>
    <name evidence="7" type="ORF">C0099_00870</name>
</gene>
<proteinExistence type="inferred from homology"/>
<keyword evidence="4" id="KW-0255">Endonuclease</keyword>
<dbReference type="RefSeq" id="WP_102245685.1">
    <property type="nucleotide sequence ID" value="NZ_CP025682.1"/>
</dbReference>
<evidence type="ECO:0000256" key="6">
    <source>
        <dbReference type="ARBA" id="ARBA00030388"/>
    </source>
</evidence>
<evidence type="ECO:0000313" key="7">
    <source>
        <dbReference type="EMBL" id="AUN93611.1"/>
    </source>
</evidence>
<dbReference type="OrthoDB" id="9801102at2"/>
<keyword evidence="8" id="KW-1185">Reference proteome</keyword>
<dbReference type="AlphaFoldDB" id="A0A2I6S2W7"/>
<dbReference type="KEGG" id="atw:C0099_00870"/>
<dbReference type="InterPro" id="IPR009614">
    <property type="entry name" value="YoeB_toxin"/>
</dbReference>
<dbReference type="GO" id="GO:0006401">
    <property type="term" value="P:RNA catabolic process"/>
    <property type="evidence" value="ECO:0007669"/>
    <property type="project" value="InterPro"/>
</dbReference>
<protein>
    <recommendedName>
        <fullName evidence="6">Putative mRNA interferase YoeB</fullName>
    </recommendedName>
</protein>
<organism evidence="7 8">
    <name type="scientific">Pseudazoarcus pumilus</name>
    <dbReference type="NCBI Taxonomy" id="2067960"/>
    <lineage>
        <taxon>Bacteria</taxon>
        <taxon>Pseudomonadati</taxon>
        <taxon>Pseudomonadota</taxon>
        <taxon>Betaproteobacteria</taxon>
        <taxon>Rhodocyclales</taxon>
        <taxon>Zoogloeaceae</taxon>
        <taxon>Pseudazoarcus</taxon>
    </lineage>
</organism>
<evidence type="ECO:0000256" key="4">
    <source>
        <dbReference type="ARBA" id="ARBA00022759"/>
    </source>
</evidence>
<dbReference type="InterPro" id="IPR035093">
    <property type="entry name" value="RelE/ParE_toxin_dom_sf"/>
</dbReference>
<dbReference type="Pfam" id="PF06769">
    <property type="entry name" value="YoeB_toxin"/>
    <property type="match status" value="1"/>
</dbReference>
<keyword evidence="5" id="KW-0378">Hydrolase</keyword>
<dbReference type="NCBIfam" id="TIGR02116">
    <property type="entry name" value="toxin_Txe_YoeB"/>
    <property type="match status" value="1"/>
</dbReference>
<evidence type="ECO:0000256" key="1">
    <source>
        <dbReference type="ARBA" id="ARBA00008172"/>
    </source>
</evidence>
<dbReference type="PANTHER" id="PTHR38039:SF1">
    <property type="entry name" value="TOXIN YOEB"/>
    <property type="match status" value="1"/>
</dbReference>
<dbReference type="GO" id="GO:0004519">
    <property type="term" value="F:endonuclease activity"/>
    <property type="evidence" value="ECO:0007669"/>
    <property type="project" value="UniProtKB-KW"/>
</dbReference>
<keyword evidence="3" id="KW-0540">Nuclease</keyword>
<sequence>MKLVFSDQAWEDYLHWQKHDRKMVERINRLIREIQRTPHEGIGKPEPLKHALAGWWSRRIDDEHRIVYRVEGDAVQIAQLRFHY</sequence>